<evidence type="ECO:0000256" key="3">
    <source>
        <dbReference type="ARBA" id="ARBA00009469"/>
    </source>
</evidence>
<comment type="similarity">
    <text evidence="3 12">Belongs to the NMT family.</text>
</comment>
<dbReference type="InterPro" id="IPR022677">
    <property type="entry name" value="NMT_C"/>
</dbReference>
<reference evidence="16" key="1">
    <citation type="journal article" date="2020" name="Stud. Mycol.">
        <title>101 Dothideomycetes genomes: a test case for predicting lifestyles and emergence of pathogens.</title>
        <authorList>
            <person name="Haridas S."/>
            <person name="Albert R."/>
            <person name="Binder M."/>
            <person name="Bloem J."/>
            <person name="Labutti K."/>
            <person name="Salamov A."/>
            <person name="Andreopoulos B."/>
            <person name="Baker S."/>
            <person name="Barry K."/>
            <person name="Bills G."/>
            <person name="Bluhm B."/>
            <person name="Cannon C."/>
            <person name="Castanera R."/>
            <person name="Culley D."/>
            <person name="Daum C."/>
            <person name="Ezra D."/>
            <person name="Gonzalez J."/>
            <person name="Henrissat B."/>
            <person name="Kuo A."/>
            <person name="Liang C."/>
            <person name="Lipzen A."/>
            <person name="Lutzoni F."/>
            <person name="Magnuson J."/>
            <person name="Mondo S."/>
            <person name="Nolan M."/>
            <person name="Ohm R."/>
            <person name="Pangilinan J."/>
            <person name="Park H.-J."/>
            <person name="Ramirez L."/>
            <person name="Alfaro M."/>
            <person name="Sun H."/>
            <person name="Tritt A."/>
            <person name="Yoshinaga Y."/>
            <person name="Zwiers L.-H."/>
            <person name="Turgeon B."/>
            <person name="Goodwin S."/>
            <person name="Spatafora J."/>
            <person name="Crous P."/>
            <person name="Grigoriev I."/>
        </authorList>
    </citation>
    <scope>NUCLEOTIDE SEQUENCE</scope>
    <source>
        <strain evidence="16">CBS 113818</strain>
    </source>
</reference>
<feature type="region of interest" description="Disordered" evidence="13">
    <location>
        <begin position="1"/>
        <end position="91"/>
    </location>
</feature>
<dbReference type="GO" id="GO:0005737">
    <property type="term" value="C:cytoplasm"/>
    <property type="evidence" value="ECO:0007669"/>
    <property type="project" value="UniProtKB-SubCell"/>
</dbReference>
<evidence type="ECO:0000259" key="15">
    <source>
        <dbReference type="Pfam" id="PF02799"/>
    </source>
</evidence>
<comment type="catalytic activity">
    <reaction evidence="10 11">
        <text>N-terminal glycyl-[protein] + tetradecanoyl-CoA = N-tetradecanoylglycyl-[protein] + CoA + H(+)</text>
        <dbReference type="Rhea" id="RHEA:15521"/>
        <dbReference type="Rhea" id="RHEA-COMP:12666"/>
        <dbReference type="Rhea" id="RHEA-COMP:12667"/>
        <dbReference type="ChEBI" id="CHEBI:15378"/>
        <dbReference type="ChEBI" id="CHEBI:57287"/>
        <dbReference type="ChEBI" id="CHEBI:57385"/>
        <dbReference type="ChEBI" id="CHEBI:64723"/>
        <dbReference type="ChEBI" id="CHEBI:133050"/>
        <dbReference type="EC" id="2.3.1.97"/>
    </reaction>
</comment>
<evidence type="ECO:0000256" key="6">
    <source>
        <dbReference type="ARBA" id="ARBA00022240"/>
    </source>
</evidence>
<evidence type="ECO:0000256" key="1">
    <source>
        <dbReference type="ARBA" id="ARBA00003900"/>
    </source>
</evidence>
<dbReference type="InterPro" id="IPR016181">
    <property type="entry name" value="Acyl_CoA_acyltransferase"/>
</dbReference>
<name>A0A6A6ZQI5_9PLEO</name>
<organism evidence="16 17">
    <name type="scientific">Ophiobolus disseminans</name>
    <dbReference type="NCBI Taxonomy" id="1469910"/>
    <lineage>
        <taxon>Eukaryota</taxon>
        <taxon>Fungi</taxon>
        <taxon>Dikarya</taxon>
        <taxon>Ascomycota</taxon>
        <taxon>Pezizomycotina</taxon>
        <taxon>Dothideomycetes</taxon>
        <taxon>Pleosporomycetidae</taxon>
        <taxon>Pleosporales</taxon>
        <taxon>Pleosporineae</taxon>
        <taxon>Phaeosphaeriaceae</taxon>
        <taxon>Ophiobolus</taxon>
    </lineage>
</organism>
<dbReference type="PROSITE" id="PS00975">
    <property type="entry name" value="NMT_1"/>
    <property type="match status" value="1"/>
</dbReference>
<evidence type="ECO:0000256" key="7">
    <source>
        <dbReference type="ARBA" id="ARBA00022490"/>
    </source>
</evidence>
<dbReference type="AlphaFoldDB" id="A0A6A6ZQI5"/>
<evidence type="ECO:0000256" key="11">
    <source>
        <dbReference type="RuleBase" id="RU000586"/>
    </source>
</evidence>
<dbReference type="SUPFAM" id="SSF55729">
    <property type="entry name" value="Acyl-CoA N-acyltransferases (Nat)"/>
    <property type="match status" value="2"/>
</dbReference>
<proteinExistence type="inferred from homology"/>
<dbReference type="PANTHER" id="PTHR11377">
    <property type="entry name" value="N-MYRISTOYL TRANSFERASE"/>
    <property type="match status" value="1"/>
</dbReference>
<feature type="compositionally biased region" description="Acidic residues" evidence="13">
    <location>
        <begin position="34"/>
        <end position="44"/>
    </location>
</feature>
<feature type="compositionally biased region" description="Basic residues" evidence="13">
    <location>
        <begin position="55"/>
        <end position="64"/>
    </location>
</feature>
<sequence length="558" mass="62665">MPQENSKISDPDATAEAAAEAVAESSKQNAAAESADESDEEETGAVEGGEGAAEKKKKSRKRKIKDALTGKGKAPEITSTESAAGGHLSKDQMSQLLDLNPALKQELQSKAKSPKDMEDLIKKLNINEMLTGLATESKNTKDMASHAFWKTQPVPSFDEMANKDKIQDGPIKRIELDKVDRNPSPMYPGFEWVTMDLEDEKQLDEVYDLLTNHYVEDKDATFRFRYSPSFLNWALKAPGWKKEWHVGVRATASGKLVAFISGIPIALRVREKTLNCSEVNFLCVHKKLRAKRLTPVLIKEITRRCYVEGTFQAVYTVGSLLPTPVSTCRYFHRAIDWEKLYDVGFSPLPHGSTKTRQIVRYKLPDITSTPGLREMEAKDVDAALDLLKRYLARMDMAQVFTKTEFEHWMAPKEKPKEQVVWSYVVEDPDTKKITDFFSFYNLESTVIGNKKHSVIRAAYLFYYATEVAFEKDDAKLKTRLNSLVKDALILSKKAGFDVFNALTLLDNPLFLDEQRFGAGDGSLHYYLYNYRAAPITGGIDARSQASAKHMGGIGLVML</sequence>
<keyword evidence="17" id="KW-1185">Reference proteome</keyword>
<dbReference type="FunFam" id="3.40.630.30:FF:000056">
    <property type="entry name" value="Glycylpeptide N-tetradecanoyltransferase"/>
    <property type="match status" value="1"/>
</dbReference>
<dbReference type="PANTHER" id="PTHR11377:SF5">
    <property type="entry name" value="GLYCYLPEPTIDE N-TETRADECANOYLTRANSFERASE"/>
    <property type="match status" value="1"/>
</dbReference>
<comment type="function">
    <text evidence="1 11">Adds a myristoyl group to the N-terminal glycine residue of certain cellular proteins.</text>
</comment>
<evidence type="ECO:0000256" key="8">
    <source>
        <dbReference type="ARBA" id="ARBA00022679"/>
    </source>
</evidence>
<feature type="compositionally biased region" description="Low complexity" evidence="13">
    <location>
        <begin position="14"/>
        <end position="24"/>
    </location>
</feature>
<dbReference type="OrthoDB" id="60315at2759"/>
<keyword evidence="8 11" id="KW-0808">Transferase</keyword>
<evidence type="ECO:0000259" key="14">
    <source>
        <dbReference type="Pfam" id="PF01233"/>
    </source>
</evidence>
<dbReference type="EC" id="2.3.1.97" evidence="5 11"/>
<dbReference type="EMBL" id="MU006232">
    <property type="protein sequence ID" value="KAF2823370.1"/>
    <property type="molecule type" value="Genomic_DNA"/>
</dbReference>
<gene>
    <name evidence="16" type="ORF">CC86DRAFT_447759</name>
</gene>
<evidence type="ECO:0000313" key="17">
    <source>
        <dbReference type="Proteomes" id="UP000799424"/>
    </source>
</evidence>
<dbReference type="PIRSF" id="PIRSF015892">
    <property type="entry name" value="N-myristl_transf"/>
    <property type="match status" value="1"/>
</dbReference>
<dbReference type="Pfam" id="PF01233">
    <property type="entry name" value="NMT"/>
    <property type="match status" value="1"/>
</dbReference>
<comment type="subcellular location">
    <subcellularLocation>
        <location evidence="2">Cytoplasm</location>
    </subcellularLocation>
</comment>
<dbReference type="InterPro" id="IPR022676">
    <property type="entry name" value="NMT_N"/>
</dbReference>
<comment type="subunit">
    <text evidence="4">Monomer.</text>
</comment>
<evidence type="ECO:0000256" key="9">
    <source>
        <dbReference type="ARBA" id="ARBA00023315"/>
    </source>
</evidence>
<feature type="domain" description="Glycylpeptide N-tetradecanoyltransferase C-terminal" evidence="15">
    <location>
        <begin position="342"/>
        <end position="556"/>
    </location>
</feature>
<dbReference type="InterPro" id="IPR000903">
    <property type="entry name" value="NMT"/>
</dbReference>
<dbReference type="Gene3D" id="3.40.630.30">
    <property type="match status" value="2"/>
</dbReference>
<evidence type="ECO:0000256" key="2">
    <source>
        <dbReference type="ARBA" id="ARBA00004496"/>
    </source>
</evidence>
<feature type="domain" description="Glycylpeptide N-tetradecanoyltransferase N-terminal" evidence="14">
    <location>
        <begin position="174"/>
        <end position="328"/>
    </location>
</feature>
<evidence type="ECO:0000256" key="4">
    <source>
        <dbReference type="ARBA" id="ARBA00011245"/>
    </source>
</evidence>
<evidence type="ECO:0000313" key="16">
    <source>
        <dbReference type="EMBL" id="KAF2823370.1"/>
    </source>
</evidence>
<evidence type="ECO:0000256" key="10">
    <source>
        <dbReference type="ARBA" id="ARBA00048276"/>
    </source>
</evidence>
<keyword evidence="7" id="KW-0963">Cytoplasm</keyword>
<dbReference type="GO" id="GO:0004379">
    <property type="term" value="F:glycylpeptide N-tetradecanoyltransferase activity"/>
    <property type="evidence" value="ECO:0007669"/>
    <property type="project" value="UniProtKB-EC"/>
</dbReference>
<dbReference type="Pfam" id="PF02799">
    <property type="entry name" value="NMT_C"/>
    <property type="match status" value="1"/>
</dbReference>
<evidence type="ECO:0000256" key="5">
    <source>
        <dbReference type="ARBA" id="ARBA00012923"/>
    </source>
</evidence>
<dbReference type="Proteomes" id="UP000799424">
    <property type="component" value="Unassembled WGS sequence"/>
</dbReference>
<keyword evidence="9 11" id="KW-0012">Acyltransferase</keyword>
<protein>
    <recommendedName>
        <fullName evidence="6 11">Glycylpeptide N-tetradecanoyltransferase</fullName>
        <ecNumber evidence="5 11">2.3.1.97</ecNumber>
    </recommendedName>
</protein>
<dbReference type="FunFam" id="3.40.630.30:FF:000042">
    <property type="entry name" value="Glycylpeptide N-tetradecanoyltransferase"/>
    <property type="match status" value="1"/>
</dbReference>
<accession>A0A6A6ZQI5</accession>
<dbReference type="InterPro" id="IPR022678">
    <property type="entry name" value="NMT_CS"/>
</dbReference>
<evidence type="ECO:0000256" key="12">
    <source>
        <dbReference type="RuleBase" id="RU004178"/>
    </source>
</evidence>
<evidence type="ECO:0000256" key="13">
    <source>
        <dbReference type="SAM" id="MobiDB-lite"/>
    </source>
</evidence>